<comment type="caution">
    <text evidence="2">The sequence shown here is derived from an EMBL/GenBank/DDBJ whole genome shotgun (WGS) entry which is preliminary data.</text>
</comment>
<dbReference type="AlphaFoldDB" id="A0A8H3E3G1"/>
<evidence type="ECO:0000313" key="2">
    <source>
        <dbReference type="EMBL" id="CAE7185225.1"/>
    </source>
</evidence>
<dbReference type="EMBL" id="CAJNJQ010002793">
    <property type="protein sequence ID" value="CAE7185225.1"/>
    <property type="molecule type" value="Genomic_DNA"/>
</dbReference>
<gene>
    <name evidence="2" type="ORF">RDB_LOCUS121534</name>
</gene>
<evidence type="ECO:0000313" key="3">
    <source>
        <dbReference type="Proteomes" id="UP000663827"/>
    </source>
</evidence>
<keyword evidence="1" id="KW-1133">Transmembrane helix</keyword>
<evidence type="ECO:0000256" key="1">
    <source>
        <dbReference type="SAM" id="Phobius"/>
    </source>
</evidence>
<proteinExistence type="predicted"/>
<feature type="non-terminal residue" evidence="2">
    <location>
        <position position="1"/>
    </location>
</feature>
<feature type="transmembrane region" description="Helical" evidence="1">
    <location>
        <begin position="166"/>
        <end position="186"/>
    </location>
</feature>
<accession>A0A8H3E3G1</accession>
<reference evidence="2" key="1">
    <citation type="submission" date="2021-01" db="EMBL/GenBank/DDBJ databases">
        <authorList>
            <person name="Kaushik A."/>
        </authorList>
    </citation>
    <scope>NUCLEOTIDE SEQUENCE</scope>
    <source>
        <strain evidence="2">AG5</strain>
    </source>
</reference>
<protein>
    <submittedName>
        <fullName evidence="2">Uncharacterized protein</fullName>
    </submittedName>
</protein>
<name>A0A8H3E3G1_9AGAM</name>
<feature type="transmembrane region" description="Helical" evidence="1">
    <location>
        <begin position="136"/>
        <end position="154"/>
    </location>
</feature>
<keyword evidence="1" id="KW-0812">Transmembrane</keyword>
<sequence length="187" mass="19966">MSTHSVHSIQGHAITMDDSKSEKALQKSVMEPYNDAASVVSLSLDNSKVEKMLNIFALMGTFSAAIKISIMSLANDMHVLDQDKSGEATVLRIYQIFLFGFTADLLVASLSMGYIMFNSLGRAGTWPSWLGKTLGAVLYALCAAGMGTASNLTIEITRAGGVSGKHVIYCMAIPYGIMYGVVIVGIV</sequence>
<feature type="transmembrane region" description="Helical" evidence="1">
    <location>
        <begin position="52"/>
        <end position="75"/>
    </location>
</feature>
<dbReference type="Proteomes" id="UP000663827">
    <property type="component" value="Unassembled WGS sequence"/>
</dbReference>
<organism evidence="2 3">
    <name type="scientific">Rhizoctonia solani</name>
    <dbReference type="NCBI Taxonomy" id="456999"/>
    <lineage>
        <taxon>Eukaryota</taxon>
        <taxon>Fungi</taxon>
        <taxon>Dikarya</taxon>
        <taxon>Basidiomycota</taxon>
        <taxon>Agaricomycotina</taxon>
        <taxon>Agaricomycetes</taxon>
        <taxon>Cantharellales</taxon>
        <taxon>Ceratobasidiaceae</taxon>
        <taxon>Rhizoctonia</taxon>
    </lineage>
</organism>
<feature type="transmembrane region" description="Helical" evidence="1">
    <location>
        <begin position="96"/>
        <end position="116"/>
    </location>
</feature>
<keyword evidence="1" id="KW-0472">Membrane</keyword>